<dbReference type="AlphaFoldDB" id="B0T918"/>
<reference evidence="1" key="1">
    <citation type="submission" date="2008-01" db="EMBL/GenBank/DDBJ databases">
        <title>Complete sequence of plasmid1 pCAUL01 of Caulobacter sp. K31.</title>
        <authorList>
            <consortium name="US DOE Joint Genome Institute"/>
            <person name="Copeland A."/>
            <person name="Lucas S."/>
            <person name="Lapidus A."/>
            <person name="Barry K."/>
            <person name="Glavina del Rio T."/>
            <person name="Dalin E."/>
            <person name="Tice H."/>
            <person name="Pitluck S."/>
            <person name="Bruce D."/>
            <person name="Goodwin L."/>
            <person name="Thompson L.S."/>
            <person name="Brettin T."/>
            <person name="Detter J.C."/>
            <person name="Han C."/>
            <person name="Schmutz J."/>
            <person name="Larimer F."/>
            <person name="Land M."/>
            <person name="Hauser L."/>
            <person name="Kyrpides N."/>
            <person name="Kim E."/>
            <person name="Stephens C."/>
            <person name="Richardson P."/>
        </authorList>
    </citation>
    <scope>NUCLEOTIDE SEQUENCE [LARGE SCALE GENOMIC DNA]</scope>
    <source>
        <strain evidence="1">K31</strain>
        <plasmid evidence="1">pCAUL01</plasmid>
    </source>
</reference>
<name>B0T918_CAUSK</name>
<geneLocation type="plasmid" evidence="1">
    <name>pCAUL01</name>
</geneLocation>
<proteinExistence type="predicted"/>
<protein>
    <submittedName>
        <fullName evidence="1">Uncharacterized protein</fullName>
    </submittedName>
</protein>
<dbReference type="HOGENOM" id="CLU_665140_0_0_5"/>
<accession>B0T918</accession>
<sequence length="413" mass="44031">MLQPKTEMDLRILLAEEASRLISRLTMGLAMVQDLTFQQSLRRMAGRASTEVLAVGLDRQGPWLNLTADRGATITRAPAQEAIRFDYASAMAADPGLGATLEAAILRCGASDQAVDLLDPLFDPDQTPTRGQMAAILVWSPLLEHAAYALLTRTIDVMDALRATLAANNGTDPQAQSARLLEYWAFAHTLGHLTLIAAQSEGRRWLSDMAHAFVWRTWTPSLALARERTLWLTASAARAAVAFGPPVVEEYLSVLSTADHPVRQFDATVGLAAIGLDQPGEAAYIAKSLTSRAASARGLHGGEALARGLETAAFVLRDPSGAVDAGLVLGRPWPGGEGQGKLSRQMLLTDPMAPDGEGRPLGLLLLAPLLAAPAEALYPLSARTGGRLVTVREIFGVLGRTWGRDADTGATRH</sequence>
<keyword evidence="1" id="KW-0614">Plasmid</keyword>
<dbReference type="EMBL" id="CP000928">
    <property type="protein sequence ID" value="ABZ74405.1"/>
    <property type="molecule type" value="Genomic_DNA"/>
</dbReference>
<gene>
    <name evidence="1" type="ordered locus">Caul_5285</name>
</gene>
<organism evidence="1">
    <name type="scientific">Caulobacter sp. (strain K31)</name>
    <dbReference type="NCBI Taxonomy" id="366602"/>
    <lineage>
        <taxon>Bacteria</taxon>
        <taxon>Pseudomonadati</taxon>
        <taxon>Pseudomonadota</taxon>
        <taxon>Alphaproteobacteria</taxon>
        <taxon>Caulobacterales</taxon>
        <taxon>Caulobacteraceae</taxon>
        <taxon>Caulobacter</taxon>
    </lineage>
</organism>
<dbReference type="KEGG" id="cak:Caul_5285"/>
<evidence type="ECO:0000313" key="1">
    <source>
        <dbReference type="EMBL" id="ABZ74405.1"/>
    </source>
</evidence>
<dbReference type="OrthoDB" id="8254674at2"/>